<dbReference type="RefSeq" id="WP_073484613.1">
    <property type="nucleotide sequence ID" value="NZ_FQVN01000005.1"/>
</dbReference>
<dbReference type="Proteomes" id="UP000184501">
    <property type="component" value="Unassembled WGS sequence"/>
</dbReference>
<feature type="compositionally biased region" description="Basic and acidic residues" evidence="1">
    <location>
        <begin position="1"/>
        <end position="10"/>
    </location>
</feature>
<evidence type="ECO:0000313" key="2">
    <source>
        <dbReference type="EMBL" id="SHF90522.1"/>
    </source>
</evidence>
<dbReference type="STRING" id="2017.SAMN05444320_105427"/>
<dbReference type="EMBL" id="FQVN01000005">
    <property type="protein sequence ID" value="SHF90522.1"/>
    <property type="molecule type" value="Genomic_DNA"/>
</dbReference>
<sequence length="688" mass="76996">MNDKTEDHNARYGGADIGGNARDVITDPRSPVHTGSGSLVNIDIQKAIVGALGANEGFRPRLRQAVAEDEITWLAKRFVEPRNFAVAQHLLRDRRTVLLGGRQGSGRRSAALMLLAGLSHEGAVRILPPEPDETGILLNPNEVDSRERLLLDLTHAPADTSEALHAELSGFRAVLFEKEAHLAVALPTPHDSVVRAEFRSLSTDISRPDGAEVLRTHLTAEKVPISVQQLNHQELRPHLATSSMDELARLAHRMRMSYTANERDPFEVWLRKALSALTDRGEEVANKVRGKSGQERALMFVTAFLHDGPADVVPEAENRLLRAIDFPDDGTHALDRPDLVERLSGIGAHVDQEQRVRFSDFEWDTAIRSHFWLAYSPMRAPFLSWASGLIETANLRAPDTDRIAYRLAEQCLRWRQPGAAVSLAQRWAEKREPRLTSAATVVLVQGLTDEVHGGFFRRSLYDWARDAFLNPNLARIVIALCTDVLAPTLPDRALVRLHHLTRHRDREVSTEASNALTSLAEDHRFFRRLLDRLARWVDPGDPRDKPLSAVDIELLRRTAQASRLLDSSRRSQPLIADQDVRGQLELLWNAVLRAPERKAWFPLLGNWLETSLNNSTDVPLDLVVRATGSDTRLLGTLFHATSQWVAGARDPAERAGREQIQRQVLDKINDVMGLRADFADPSDKETVR</sequence>
<feature type="region of interest" description="Disordered" evidence="1">
    <location>
        <begin position="1"/>
        <end position="28"/>
    </location>
</feature>
<gene>
    <name evidence="2" type="ORF">SAMN05444320_105427</name>
</gene>
<keyword evidence="3" id="KW-1185">Reference proteome</keyword>
<protein>
    <submittedName>
        <fullName evidence="2">Uncharacterized protein</fullName>
    </submittedName>
</protein>
<evidence type="ECO:0000256" key="1">
    <source>
        <dbReference type="SAM" id="MobiDB-lite"/>
    </source>
</evidence>
<dbReference type="AlphaFoldDB" id="A0A1M5FH92"/>
<proteinExistence type="predicted"/>
<reference evidence="2 3" key="1">
    <citation type="submission" date="2016-11" db="EMBL/GenBank/DDBJ databases">
        <authorList>
            <person name="Jaros S."/>
            <person name="Januszkiewicz K."/>
            <person name="Wedrychowicz H."/>
        </authorList>
    </citation>
    <scope>NUCLEOTIDE SEQUENCE [LARGE SCALE GENOMIC DNA]</scope>
    <source>
        <strain evidence="2 3">DSM 44523</strain>
    </source>
</reference>
<evidence type="ECO:0000313" key="3">
    <source>
        <dbReference type="Proteomes" id="UP000184501"/>
    </source>
</evidence>
<accession>A0A1M5FH92</accession>
<name>A0A1M5FH92_STRHI</name>
<dbReference type="OrthoDB" id="3848913at2"/>
<organism evidence="2 3">
    <name type="scientific">Streptoalloteichus hindustanus</name>
    <dbReference type="NCBI Taxonomy" id="2017"/>
    <lineage>
        <taxon>Bacteria</taxon>
        <taxon>Bacillati</taxon>
        <taxon>Actinomycetota</taxon>
        <taxon>Actinomycetes</taxon>
        <taxon>Pseudonocardiales</taxon>
        <taxon>Pseudonocardiaceae</taxon>
        <taxon>Streptoalloteichus</taxon>
    </lineage>
</organism>